<gene>
    <name evidence="4" type="ORF">TTEB3V08_LOCUS6034</name>
</gene>
<dbReference type="CDD" id="cd12369">
    <property type="entry name" value="RRM4_RBM45"/>
    <property type="match status" value="1"/>
</dbReference>
<organism evidence="4">
    <name type="scientific">Timema tahoe</name>
    <dbReference type="NCBI Taxonomy" id="61484"/>
    <lineage>
        <taxon>Eukaryota</taxon>
        <taxon>Metazoa</taxon>
        <taxon>Ecdysozoa</taxon>
        <taxon>Arthropoda</taxon>
        <taxon>Hexapoda</taxon>
        <taxon>Insecta</taxon>
        <taxon>Pterygota</taxon>
        <taxon>Neoptera</taxon>
        <taxon>Polyneoptera</taxon>
        <taxon>Phasmatodea</taxon>
        <taxon>Timematodea</taxon>
        <taxon>Timematoidea</taxon>
        <taxon>Timematidae</taxon>
        <taxon>Timema</taxon>
    </lineage>
</organism>
<dbReference type="InterPro" id="IPR034206">
    <property type="entry name" value="RBM45_RRM2"/>
</dbReference>
<dbReference type="SMART" id="SM00360">
    <property type="entry name" value="RRM"/>
    <property type="match status" value="3"/>
</dbReference>
<dbReference type="GO" id="GO:0003723">
    <property type="term" value="F:RNA binding"/>
    <property type="evidence" value="ECO:0007669"/>
    <property type="project" value="UniProtKB-UniRule"/>
</dbReference>
<feature type="domain" description="RRM" evidence="3">
    <location>
        <begin position="356"/>
        <end position="428"/>
    </location>
</feature>
<feature type="domain" description="RRM" evidence="3">
    <location>
        <begin position="45"/>
        <end position="113"/>
    </location>
</feature>
<dbReference type="SUPFAM" id="SSF54928">
    <property type="entry name" value="RNA-binding domain, RBD"/>
    <property type="match status" value="2"/>
</dbReference>
<dbReference type="InterPro" id="IPR052462">
    <property type="entry name" value="SLIRP/GR-RBP-like"/>
</dbReference>
<dbReference type="InterPro" id="IPR012677">
    <property type="entry name" value="Nucleotide-bd_a/b_plait_sf"/>
</dbReference>
<dbReference type="EMBL" id="OE002050">
    <property type="protein sequence ID" value="CAD7458047.1"/>
    <property type="molecule type" value="Genomic_DNA"/>
</dbReference>
<dbReference type="InterPro" id="IPR035979">
    <property type="entry name" value="RBD_domain_sf"/>
</dbReference>
<evidence type="ECO:0000256" key="1">
    <source>
        <dbReference type="ARBA" id="ARBA00022884"/>
    </source>
</evidence>
<evidence type="ECO:0000313" key="4">
    <source>
        <dbReference type="EMBL" id="CAD7458047.1"/>
    </source>
</evidence>
<accession>A0A7R9IGM5</accession>
<dbReference type="CDD" id="cd12367">
    <property type="entry name" value="RRM2_RBM45"/>
    <property type="match status" value="1"/>
</dbReference>
<dbReference type="PANTHER" id="PTHR48027">
    <property type="entry name" value="HETEROGENEOUS NUCLEAR RIBONUCLEOPROTEIN 87F-RELATED"/>
    <property type="match status" value="1"/>
</dbReference>
<name>A0A7R9IGM5_9NEOP</name>
<dbReference type="InterPro" id="IPR034208">
    <property type="entry name" value="RBM45_RRM4"/>
</dbReference>
<proteinExistence type="predicted"/>
<dbReference type="AlphaFoldDB" id="A0A7R9IGM5"/>
<evidence type="ECO:0000256" key="2">
    <source>
        <dbReference type="PROSITE-ProRule" id="PRU00176"/>
    </source>
</evidence>
<dbReference type="PROSITE" id="PS50102">
    <property type="entry name" value="RRM"/>
    <property type="match status" value="2"/>
</dbReference>
<keyword evidence="1 2" id="KW-0694">RNA-binding</keyword>
<dbReference type="InterPro" id="IPR000504">
    <property type="entry name" value="RRM_dom"/>
</dbReference>
<reference evidence="4" key="1">
    <citation type="submission" date="2020-11" db="EMBL/GenBank/DDBJ databases">
        <authorList>
            <person name="Tran Van P."/>
        </authorList>
    </citation>
    <scope>NUCLEOTIDE SEQUENCE</scope>
</reference>
<protein>
    <recommendedName>
        <fullName evidence="3">RRM domain-containing protein</fullName>
    </recommendedName>
</protein>
<dbReference type="Pfam" id="PF00076">
    <property type="entry name" value="RRM_1"/>
    <property type="match status" value="2"/>
</dbReference>
<sequence>MEEMNGTCLGDFPRPLKVMIAHNRDEGSKRDPNEEERLLRLFCVVPKTLTDEMLREHFEQFGDIDYVSVVKDRETKESKGFAYVKYHRVSHAAKAFENCDRLYKAVFAEPKRPKPSFDRMDTSFMDNRFTSPPQSNMSFDQSFSPFNSKNNYPAGGESTNTLRIIASSDLNQDQLWKLFDLVPGLDYLTLDSKARGKGQAVAVYNSPGAAGYAREKLHGFEYPPGQRLIVKTDQGSHNDSGMALGVRNMMTPMRNDGYIAPSPPRMQTNMQTNMGPQSNTGRPGGLQTDLATLAETIAQATSLIQAAGLTPNIGGSLLTGGSGGNAQQRDGFDPSYCSIKLPPPQPLAPMEATAEERLFIVCHPGPPPMYALRDVFGRFGNLIDVYMLNGKNCGYAKYANKESAETAIGSLHGAEVCGNRLKVMAADPRHDDRRKRLIILISTNYYSIAQWVLLRLSYSILIPTPSGVPWDLSNLVEVEPQRKPGQMQTRLVRDKTNKLWPFGFQLGGLGATITASSSGSSSSSRKQEVSFGDANLVVKDENSSCLRPVFVATSCGPSLLLSTPTLPIGLDLKLGSSSCNSRVHVGAKKSCEYKAPSCSMLVCNISLNVSMYCGPGHAWLGSLHTTPKSSLPNSAGEGTWSLK</sequence>
<evidence type="ECO:0000259" key="3">
    <source>
        <dbReference type="PROSITE" id="PS50102"/>
    </source>
</evidence>
<dbReference type="Gene3D" id="3.30.70.330">
    <property type="match status" value="2"/>
</dbReference>